<evidence type="ECO:0000256" key="1">
    <source>
        <dbReference type="SAM" id="MobiDB-lite"/>
    </source>
</evidence>
<feature type="region of interest" description="Disordered" evidence="1">
    <location>
        <begin position="1172"/>
        <end position="1249"/>
    </location>
</feature>
<feature type="compositionally biased region" description="Low complexity" evidence="1">
    <location>
        <begin position="994"/>
        <end position="1010"/>
    </location>
</feature>
<evidence type="ECO:0000313" key="4">
    <source>
        <dbReference type="Proteomes" id="UP000002729"/>
    </source>
</evidence>
<feature type="compositionally biased region" description="Pro residues" evidence="1">
    <location>
        <begin position="873"/>
        <end position="886"/>
    </location>
</feature>
<keyword evidence="2" id="KW-0732">Signal</keyword>
<evidence type="ECO:0000256" key="2">
    <source>
        <dbReference type="SAM" id="SignalP"/>
    </source>
</evidence>
<dbReference type="OrthoDB" id="5954868at2759"/>
<accession>F0XZU1</accession>
<feature type="compositionally biased region" description="Basic and acidic residues" evidence="1">
    <location>
        <begin position="1410"/>
        <end position="1428"/>
    </location>
</feature>
<dbReference type="GeneID" id="20227989"/>
<dbReference type="PANTHER" id="PTHR31389">
    <property type="entry name" value="LD39211P"/>
    <property type="match status" value="1"/>
</dbReference>
<feature type="compositionally biased region" description="Basic and acidic residues" evidence="1">
    <location>
        <begin position="1032"/>
        <end position="1058"/>
    </location>
</feature>
<feature type="compositionally biased region" description="Basic and acidic residues" evidence="1">
    <location>
        <begin position="1369"/>
        <end position="1378"/>
    </location>
</feature>
<keyword evidence="4" id="KW-1185">Reference proteome</keyword>
<dbReference type="InParanoid" id="F0XZU1"/>
<feature type="region of interest" description="Disordered" evidence="1">
    <location>
        <begin position="1395"/>
        <end position="1428"/>
    </location>
</feature>
<name>F0XZU1_AURAN</name>
<feature type="region of interest" description="Disordered" evidence="1">
    <location>
        <begin position="1029"/>
        <end position="1061"/>
    </location>
</feature>
<feature type="compositionally biased region" description="Low complexity" evidence="1">
    <location>
        <begin position="1358"/>
        <end position="1368"/>
    </location>
</feature>
<organism evidence="4">
    <name type="scientific">Aureococcus anophagefferens</name>
    <name type="common">Harmful bloom alga</name>
    <dbReference type="NCBI Taxonomy" id="44056"/>
    <lineage>
        <taxon>Eukaryota</taxon>
        <taxon>Sar</taxon>
        <taxon>Stramenopiles</taxon>
        <taxon>Ochrophyta</taxon>
        <taxon>Pelagophyceae</taxon>
        <taxon>Pelagomonadales</taxon>
        <taxon>Pelagomonadaceae</taxon>
        <taxon>Aureococcus</taxon>
    </lineage>
</organism>
<feature type="region of interest" description="Disordered" evidence="1">
    <location>
        <begin position="1571"/>
        <end position="1593"/>
    </location>
</feature>
<dbReference type="Proteomes" id="UP000002729">
    <property type="component" value="Unassembled WGS sequence"/>
</dbReference>
<dbReference type="RefSeq" id="XP_009033772.1">
    <property type="nucleotide sequence ID" value="XM_009035524.1"/>
</dbReference>
<proteinExistence type="predicted"/>
<dbReference type="eggNOG" id="ENOG502S56R">
    <property type="taxonomic scope" value="Eukaryota"/>
</dbReference>
<feature type="compositionally biased region" description="Basic and acidic residues" evidence="1">
    <location>
        <begin position="1342"/>
        <end position="1355"/>
    </location>
</feature>
<dbReference type="KEGG" id="aaf:AURANDRAFT_70920"/>
<feature type="region of interest" description="Disordered" evidence="1">
    <location>
        <begin position="1342"/>
        <end position="1378"/>
    </location>
</feature>
<feature type="chain" id="PRO_5012655243" evidence="2">
    <location>
        <begin position="16"/>
        <end position="1593"/>
    </location>
</feature>
<reference evidence="3 4" key="1">
    <citation type="journal article" date="2011" name="Proc. Natl. Acad. Sci. U.S.A.">
        <title>Niche of harmful alga Aureococcus anophagefferens revealed through ecogenomics.</title>
        <authorList>
            <person name="Gobler C.J."/>
            <person name="Berry D.L."/>
            <person name="Dyhrman S.T."/>
            <person name="Wilhelm S.W."/>
            <person name="Salamov A."/>
            <person name="Lobanov A.V."/>
            <person name="Zhang Y."/>
            <person name="Collier J.L."/>
            <person name="Wurch L.L."/>
            <person name="Kustka A.B."/>
            <person name="Dill B.D."/>
            <person name="Shah M."/>
            <person name="VerBerkmoes N.C."/>
            <person name="Kuo A."/>
            <person name="Terry A."/>
            <person name="Pangilinan J."/>
            <person name="Lindquist E.A."/>
            <person name="Lucas S."/>
            <person name="Paulsen I.T."/>
            <person name="Hattenrath-Lehmann T.K."/>
            <person name="Talmage S.C."/>
            <person name="Walker E.A."/>
            <person name="Koch F."/>
            <person name="Burson A.M."/>
            <person name="Marcoval M.A."/>
            <person name="Tang Y.Z."/>
            <person name="Lecleir G.R."/>
            <person name="Coyne K.J."/>
            <person name="Berg G.M."/>
            <person name="Bertrand E.M."/>
            <person name="Saito M.A."/>
            <person name="Gladyshev V.N."/>
            <person name="Grigoriev I.V."/>
        </authorList>
    </citation>
    <scope>NUCLEOTIDE SEQUENCE [LARGE SCALE GENOMIC DNA]</scope>
    <source>
        <strain evidence="4">CCMP 1984</strain>
    </source>
</reference>
<feature type="region of interest" description="Disordered" evidence="1">
    <location>
        <begin position="867"/>
        <end position="891"/>
    </location>
</feature>
<sequence>MVRLALLAALAAAETFDFVHEHWTEIVAPANGERFGAGAALAVVAELRSASLPAVRNATVVSLPLRVATSERLYSFGVGEAPADAAAPGRVAAFCAAVGLEPANCAKVTRVVASLAAHVAAPAPAPRVCVALQRGGDAAREVCADGGRATLAVAAAAPGAYVATSAAEGAAGAAAPAGSPQAAKAAVRFEGILGNLVGSLHFWEPGEVLDVYDLGLSPAARADVAAMADVRLLPLAPAAARALSARYGVAVAERDVPPHLLNASTYAFKAAVVADALAAHGATLWIDANAELRRPLDEVRCLVAERGHFLVEHPYRFPTAQFHHPAALARLGCAAPDFSREHCATTFIGAARRGWLARDVLPRLVDCVADPDCINPPGSSRANHRQEQTALNAILCARDYDPDGACHGDKRFRMTSDFENDADPVQPTADETDWNDVVFYTRRNHALKPYRRCGHGAAGHCPHAMIGRRAALCGLACVVVVALAGSLALGALLSTSWSLQRCRKQKKSLWGCLAPSWAVPARCVTCRQTCTAVGDCLQRVQRAERAALWHGRAFRSSGVFGRGAKVYRHSASGDAADGPTRADIEALLGYAPERGRNRCVDACGGSRPRDRDGPERAALLAPGAMAAYARRERTTPRAALARARARARRRYGFARAPRLDAALGYSDAACDVAVHRRLGDVLTAIPNRTVADAGVLAALDKVVRTCALEPRVHVFTEAFALGTAAGAARAPPPDAVEHDAAPDGRGRYALTFRYLERWGLRRGINTTVHAGGDVTLAFHGMVTADVLVVAPSLFSATAAFPARGRVFDACGDAADDALFADPVRASYSPHATPDMADWRAGLFDSDDDDGDAGAAFERYAAEFAAAPEEDVAAPPPAPPRAPPRAPPPREARRGDILVSAAAAAEVARSYSPHALAAAAETERALADLSASMGLVGRVRPLSADEVNEELGPAEEARRRRHAARRGSPQKAPRRRAPRGDRREVVELVDDDDASSSASDSGARATAAALQRADELAKREAAAEAARAAAAADARRRAEHEARAAADARAAARREEAAEAARAAAVARADELEEKLAAVQERATADALATATAELEATRDRLLRAQLQLSEAREADEQRAKEETVAAELERTRRELARANSEIRDGEARAVRAAAASERAVLHAALRATVDHIPDVDAAVPPPPPRRAAPEPEAAPPPPRPPSPPRSPEPRPRARAPPRSPAPRAEDYGVPLRYLETASQAAPPRDPLPDPVAALIVESDAALSAALRRTTAERENARLAAETRRLQGQIAAMLQDATELRQMYADRCGDCDEWRDKYEAARAALDKRPTAGAAELRRDLAEERRAHAETKDDLRSRGRALAAARSSADAARKRADDAERRAGLLEDRAKTRDNLAAEDRLALKSARRSRRPEPGDDAAERLEASKRDTKKALARAAELAREAAKASTRVATFKRENDALRAEATQLKLALSTSVDDRAAAKRKHGILATQTDDRIDQLKQANARLSLKVDAAAAAEAAAAARADATDKLAERIRLAVQTKLARAARDFSKYQRDVETKFRALEVEVDLPAPPAFLGASSSKGKRRGSAAAGAS</sequence>
<feature type="signal peptide" evidence="2">
    <location>
        <begin position="1"/>
        <end position="15"/>
    </location>
</feature>
<feature type="region of interest" description="Disordered" evidence="1">
    <location>
        <begin position="946"/>
        <end position="1012"/>
    </location>
</feature>
<evidence type="ECO:0000313" key="3">
    <source>
        <dbReference type="EMBL" id="EGB11402.1"/>
    </source>
</evidence>
<dbReference type="PANTHER" id="PTHR31389:SF4">
    <property type="entry name" value="LD39211P"/>
    <property type="match status" value="1"/>
</dbReference>
<gene>
    <name evidence="3" type="ORF">AURANDRAFT_70920</name>
</gene>
<protein>
    <submittedName>
        <fullName evidence="3">Uncharacterized protein</fullName>
    </submittedName>
</protein>
<dbReference type="EMBL" id="GL833122">
    <property type="protein sequence ID" value="EGB11402.1"/>
    <property type="molecule type" value="Genomic_DNA"/>
</dbReference>
<feature type="compositionally biased region" description="Pro residues" evidence="1">
    <location>
        <begin position="1179"/>
        <end position="1206"/>
    </location>
</feature>